<evidence type="ECO:0000313" key="4">
    <source>
        <dbReference type="EMBL" id="GFE84076.1"/>
    </source>
</evidence>
<dbReference type="SUPFAM" id="SSF69118">
    <property type="entry name" value="AhpD-like"/>
    <property type="match status" value="2"/>
</dbReference>
<keyword evidence="5" id="KW-1185">Reference proteome</keyword>
<sequence length="411" mass="46020">MRGLAVAMMLAVSAISIPAVAADAPETFSKRLSAPRLAPLDKSKATPEQQAMLARRADYNIYKTLAHHVDLYNRWSPLGQFLLSGSSLPPREREIVMLRMGWLCQSEYEWSQHARIAKGSPGLTDAEIRRIAQGPDAGWAPFERALIQLVDELRYDTMISDATWRALLTKYSPQQVMEALFTAAQYQLVSMALNSLGVQLDPELDDRLPKDLPPPRLASYPQSPRLSAPRLKPLVLTEMTPEQREIVQPQIKDGKLPHLYATLIHHPGLYGPRLKFGSYVQRDSSLPPATRELLILRTAWLIRSDYEWGHHVATAKAAGFSDDDIRRIAKGPQATGWNDEQAAVLQAADELRREAFIRDDTWKLLSKYYDAKQRVEIIYTVGGYTMTGLAINSFGVQLEPGVERPATVATP</sequence>
<name>A0A829YNL0_9GAMM</name>
<dbReference type="PANTHER" id="PTHR34846:SF5">
    <property type="entry name" value="CARBOXYMUCONOLACTONE DECARBOXYLASE-LIKE DOMAIN-CONTAINING PROTEIN"/>
    <property type="match status" value="1"/>
</dbReference>
<evidence type="ECO:0000259" key="3">
    <source>
        <dbReference type="Pfam" id="PF02627"/>
    </source>
</evidence>
<dbReference type="PANTHER" id="PTHR34846">
    <property type="entry name" value="4-CARBOXYMUCONOLACTONE DECARBOXYLASE FAMILY PROTEIN (AFU_ORTHOLOGUE AFUA_6G11590)"/>
    <property type="match status" value="1"/>
</dbReference>
<dbReference type="InterPro" id="IPR029032">
    <property type="entry name" value="AhpD-like"/>
</dbReference>
<keyword evidence="2" id="KW-0732">Signal</keyword>
<comment type="caution">
    <text evidence="4">The sequence shown here is derived from an EMBL/GenBank/DDBJ whole genome shotgun (WGS) entry which is preliminary data.</text>
</comment>
<feature type="domain" description="Carboxymuconolactone decarboxylase-like" evidence="3">
    <location>
        <begin position="70"/>
        <end position="146"/>
    </location>
</feature>
<evidence type="ECO:0000256" key="1">
    <source>
        <dbReference type="SAM" id="MobiDB-lite"/>
    </source>
</evidence>
<proteinExistence type="predicted"/>
<feature type="region of interest" description="Disordered" evidence="1">
    <location>
        <begin position="205"/>
        <end position="224"/>
    </location>
</feature>
<dbReference type="AlphaFoldDB" id="A0A829YNL0"/>
<evidence type="ECO:0000313" key="5">
    <source>
        <dbReference type="Proteomes" id="UP000445000"/>
    </source>
</evidence>
<dbReference type="Proteomes" id="UP000445000">
    <property type="component" value="Unassembled WGS sequence"/>
</dbReference>
<reference evidence="5" key="1">
    <citation type="submission" date="2020-01" db="EMBL/GenBank/DDBJ databases">
        <title>'Steroidobacter agaridevorans' sp. nov., agar-degrading bacteria isolated from rhizosphere soils.</title>
        <authorList>
            <person name="Ikenaga M."/>
            <person name="Kataoka M."/>
            <person name="Murouchi A."/>
            <person name="Katsuragi S."/>
            <person name="Sakai M."/>
        </authorList>
    </citation>
    <scope>NUCLEOTIDE SEQUENCE [LARGE SCALE GENOMIC DNA]</scope>
    <source>
        <strain evidence="5">YU21-B</strain>
    </source>
</reference>
<feature type="domain" description="Carboxymuconolactone decarboxylase-like" evidence="3">
    <location>
        <begin position="275"/>
        <end position="350"/>
    </location>
</feature>
<organism evidence="4 5">
    <name type="scientific">Steroidobacter agaridevorans</name>
    <dbReference type="NCBI Taxonomy" id="2695856"/>
    <lineage>
        <taxon>Bacteria</taxon>
        <taxon>Pseudomonadati</taxon>
        <taxon>Pseudomonadota</taxon>
        <taxon>Gammaproteobacteria</taxon>
        <taxon>Steroidobacterales</taxon>
        <taxon>Steroidobacteraceae</taxon>
        <taxon>Steroidobacter</taxon>
    </lineage>
</organism>
<dbReference type="GO" id="GO:0051920">
    <property type="term" value="F:peroxiredoxin activity"/>
    <property type="evidence" value="ECO:0007669"/>
    <property type="project" value="InterPro"/>
</dbReference>
<dbReference type="InterPro" id="IPR003779">
    <property type="entry name" value="CMD-like"/>
</dbReference>
<protein>
    <recommendedName>
        <fullName evidence="3">Carboxymuconolactone decarboxylase-like domain-containing protein</fullName>
    </recommendedName>
</protein>
<dbReference type="EMBL" id="BLJN01000007">
    <property type="protein sequence ID" value="GFE84076.1"/>
    <property type="molecule type" value="Genomic_DNA"/>
</dbReference>
<feature type="chain" id="PRO_5033040685" description="Carboxymuconolactone decarboxylase-like domain-containing protein" evidence="2">
    <location>
        <begin position="22"/>
        <end position="411"/>
    </location>
</feature>
<evidence type="ECO:0000256" key="2">
    <source>
        <dbReference type="SAM" id="SignalP"/>
    </source>
</evidence>
<accession>A0A829YNL0</accession>
<dbReference type="Gene3D" id="1.20.1290.10">
    <property type="entry name" value="AhpD-like"/>
    <property type="match status" value="2"/>
</dbReference>
<feature type="signal peptide" evidence="2">
    <location>
        <begin position="1"/>
        <end position="21"/>
    </location>
</feature>
<dbReference type="Pfam" id="PF02627">
    <property type="entry name" value="CMD"/>
    <property type="match status" value="2"/>
</dbReference>
<gene>
    <name evidence="4" type="ORF">GCM10011487_60760</name>
</gene>